<reference evidence="6" key="1">
    <citation type="journal article" date="2021" name="bioRxiv">
        <title>Whole Genome Assembly and Annotation of Northern Wild Rice, Zizania palustris L., Supports a Whole Genome Duplication in the Zizania Genus.</title>
        <authorList>
            <person name="Haas M."/>
            <person name="Kono T."/>
            <person name="Macchietto M."/>
            <person name="Millas R."/>
            <person name="McGilp L."/>
            <person name="Shao M."/>
            <person name="Duquette J."/>
            <person name="Hirsch C.N."/>
            <person name="Kimball J."/>
        </authorList>
    </citation>
    <scope>NUCLEOTIDE SEQUENCE</scope>
    <source>
        <tissue evidence="6">Fresh leaf tissue</tissue>
    </source>
</reference>
<dbReference type="InterPro" id="IPR044587">
    <property type="entry name" value="HSP21-like"/>
</dbReference>
<evidence type="ECO:0000256" key="2">
    <source>
        <dbReference type="PROSITE-ProRule" id="PRU00285"/>
    </source>
</evidence>
<evidence type="ECO:0000313" key="6">
    <source>
        <dbReference type="EMBL" id="KAG8095454.1"/>
    </source>
</evidence>
<dbReference type="PANTHER" id="PTHR46733">
    <property type="entry name" value="26.5 KDA HEAT SHOCK PROTEIN, MITOCHONDRIAL"/>
    <property type="match status" value="1"/>
</dbReference>
<proteinExistence type="inferred from homology"/>
<accession>A0A8J5WUH5</accession>
<dbReference type="Proteomes" id="UP000729402">
    <property type="component" value="Unassembled WGS sequence"/>
</dbReference>
<evidence type="ECO:0000259" key="5">
    <source>
        <dbReference type="PROSITE" id="PS01031"/>
    </source>
</evidence>
<gene>
    <name evidence="6" type="ORF">GUJ93_ZPchr0012g21542</name>
</gene>
<feature type="compositionally biased region" description="Polar residues" evidence="4">
    <location>
        <begin position="223"/>
        <end position="239"/>
    </location>
</feature>
<keyword evidence="1" id="KW-0346">Stress response</keyword>
<organism evidence="6 7">
    <name type="scientific">Zizania palustris</name>
    <name type="common">Northern wild rice</name>
    <dbReference type="NCBI Taxonomy" id="103762"/>
    <lineage>
        <taxon>Eukaryota</taxon>
        <taxon>Viridiplantae</taxon>
        <taxon>Streptophyta</taxon>
        <taxon>Embryophyta</taxon>
        <taxon>Tracheophyta</taxon>
        <taxon>Spermatophyta</taxon>
        <taxon>Magnoliopsida</taxon>
        <taxon>Liliopsida</taxon>
        <taxon>Poales</taxon>
        <taxon>Poaceae</taxon>
        <taxon>BOP clade</taxon>
        <taxon>Oryzoideae</taxon>
        <taxon>Oryzeae</taxon>
        <taxon>Zizaniinae</taxon>
        <taxon>Zizania</taxon>
    </lineage>
</organism>
<feature type="domain" description="SHSP" evidence="5">
    <location>
        <begin position="74"/>
        <end position="193"/>
    </location>
</feature>
<reference evidence="6" key="2">
    <citation type="submission" date="2021-02" db="EMBL/GenBank/DDBJ databases">
        <authorList>
            <person name="Kimball J.A."/>
            <person name="Haas M.W."/>
            <person name="Macchietto M."/>
            <person name="Kono T."/>
            <person name="Duquette J."/>
            <person name="Shao M."/>
        </authorList>
    </citation>
    <scope>NUCLEOTIDE SEQUENCE</scope>
    <source>
        <tissue evidence="6">Fresh leaf tissue</tissue>
    </source>
</reference>
<feature type="region of interest" description="Disordered" evidence="4">
    <location>
        <begin position="1"/>
        <end position="24"/>
    </location>
</feature>
<dbReference type="OrthoDB" id="1431247at2759"/>
<dbReference type="EMBL" id="JAAALK010000080">
    <property type="protein sequence ID" value="KAG8095454.1"/>
    <property type="molecule type" value="Genomic_DNA"/>
</dbReference>
<dbReference type="PROSITE" id="PS01031">
    <property type="entry name" value="SHSP"/>
    <property type="match status" value="1"/>
</dbReference>
<evidence type="ECO:0000256" key="3">
    <source>
        <dbReference type="RuleBase" id="RU003616"/>
    </source>
</evidence>
<dbReference type="InterPro" id="IPR002068">
    <property type="entry name" value="A-crystallin/Hsp20_dom"/>
</dbReference>
<comment type="similarity">
    <text evidence="2 3">Belongs to the small heat shock protein (HSP20) family.</text>
</comment>
<evidence type="ECO:0000256" key="4">
    <source>
        <dbReference type="SAM" id="MobiDB-lite"/>
    </source>
</evidence>
<name>A0A8J5WUH5_ZIZPA</name>
<protein>
    <recommendedName>
        <fullName evidence="5">SHSP domain-containing protein</fullName>
    </recommendedName>
</protein>
<comment type="caution">
    <text evidence="6">The sequence shown here is derived from an EMBL/GenBank/DDBJ whole genome shotgun (WGS) entry which is preliminary data.</text>
</comment>
<feature type="region of interest" description="Disordered" evidence="4">
    <location>
        <begin position="175"/>
        <end position="268"/>
    </location>
</feature>
<sequence length="268" mass="28456">MSTVVASFAPVSRSPAVQGSSGARVRHYWKPPASGPFPASAAVKCRRPLPMTRALPEKHRPAFSIPPTVLLYPVPPPDSKERWDIKEEESYVRLWFQVPGLSEDDLEITAGEDVLEIKRKVHGAADGEDTPPEDVHGVGSFHVRLLMTKEYDSNNVRAELKAGMLEVTVGKSTGRRATKIRLGPQGPAQIPSSTEPSKDRSGKGLNQIFEPNKGPVGPGPKSGLNQTQGVGATSSTGLNKAQGGGGTQTAGPKETQSPDGGNRNAKAD</sequence>
<evidence type="ECO:0000256" key="1">
    <source>
        <dbReference type="ARBA" id="ARBA00023016"/>
    </source>
</evidence>
<evidence type="ECO:0000313" key="7">
    <source>
        <dbReference type="Proteomes" id="UP000729402"/>
    </source>
</evidence>
<dbReference type="PANTHER" id="PTHR46733:SF7">
    <property type="entry name" value="HSP20_ALPHA CRYSTALLIN FAMILY PROTEIN, EXPRESSED"/>
    <property type="match status" value="1"/>
</dbReference>
<dbReference type="CDD" id="cd06464">
    <property type="entry name" value="ACD_sHsps-like"/>
    <property type="match status" value="1"/>
</dbReference>
<dbReference type="Pfam" id="PF00011">
    <property type="entry name" value="HSP20"/>
    <property type="match status" value="1"/>
</dbReference>
<dbReference type="GO" id="GO:0009408">
    <property type="term" value="P:response to heat"/>
    <property type="evidence" value="ECO:0007669"/>
    <property type="project" value="InterPro"/>
</dbReference>
<keyword evidence="7" id="KW-1185">Reference proteome</keyword>
<dbReference type="AlphaFoldDB" id="A0A8J5WUH5"/>